<protein>
    <recommendedName>
        <fullName evidence="3">X-X-X-Leu-X-X-Gly heptad repeats</fullName>
    </recommendedName>
</protein>
<sequence>MINLKKQAWRTGALCLAGVVALSVTGVSVYAKTSEKKETAVKEQIRDAVDDIWKSEDTSAASIEETVYVILNADGTQQKIYVSDWLKNQGEKDSYTQSNPDKDAPISLKVTYTLDGKEISPSDLNGQSGHVVIRYDYTNELYETREIAGKEEKIYVPFAVMTGMILDNDNFSNIKVSSGKVINDGSHSVVTGIVFPGLGTNLDMEEDFDDYLEVEADATDFTMNESYCIATNSVFSRLDFSNVDDLDDLTEAMDDLEDATNKLLDGTSDLYDGVTELYDKSGDLQDGVKELSDGSNDLRDGAYKVADGTVTLRGGVGSLRSGIGTLQEGTKTLLAGTQSLQSGTNDLKNGLGQLTAQNDTLNGAAGQVFDTLLKTAASQLTAAGLTLPEELTISNYATILNALYQQMEPLSDADVALGYVLQQAGLTIEKYQGMVQASQSVSSGDAALQANLKTIQDKATSLSQAAGSIAALKASLDGYNQFYTGLQTYTAGVASASAGASKLADGSAQVVAGASQLKDGADKLADGSKELYDGADTLVEGARDLASGSGKLANGVNELSDGSDKLIDGISQLKDGSKELKDGMIEYNDEAISKLTDMDTDELQEVIDRMKATSSVSENYNSFTGDNNGMDSSVKFIYKINAVK</sequence>
<dbReference type="AlphaFoldDB" id="A0AAE3A648"/>
<reference evidence="1 2" key="1">
    <citation type="submission" date="2021-10" db="EMBL/GenBank/DDBJ databases">
        <title>Anaerobic single-cell dispensing facilitates the cultivation of human gut bacteria.</title>
        <authorList>
            <person name="Afrizal A."/>
        </authorList>
    </citation>
    <scope>NUCLEOTIDE SEQUENCE [LARGE SCALE GENOMIC DNA]</scope>
    <source>
        <strain evidence="1 2">CLA-AA-H273</strain>
    </source>
</reference>
<dbReference type="NCBIfam" id="TIGR03057">
    <property type="entry name" value="xxxLxxG_by_4"/>
    <property type="match status" value="7"/>
</dbReference>
<accession>A0AAE3A648</accession>
<keyword evidence="2" id="KW-1185">Reference proteome</keyword>
<name>A0AAE3A648_9FIRM</name>
<dbReference type="SUPFAM" id="SSF58104">
    <property type="entry name" value="Methyl-accepting chemotaxis protein (MCP) signaling domain"/>
    <property type="match status" value="1"/>
</dbReference>
<dbReference type="InterPro" id="IPR011049">
    <property type="entry name" value="Serralysin-like_metalloprot_C"/>
</dbReference>
<organism evidence="1 2">
    <name type="scientific">Waltera acetigignens</name>
    <dbReference type="NCBI Taxonomy" id="2981769"/>
    <lineage>
        <taxon>Bacteria</taxon>
        <taxon>Bacillati</taxon>
        <taxon>Bacillota</taxon>
        <taxon>Clostridia</taxon>
        <taxon>Lachnospirales</taxon>
        <taxon>Lachnospiraceae</taxon>
        <taxon>Waltera</taxon>
    </lineage>
</organism>
<dbReference type="InterPro" id="IPR023908">
    <property type="entry name" value="xxxLxxG_rpt"/>
</dbReference>
<dbReference type="RefSeq" id="WP_227733897.1">
    <property type="nucleotide sequence ID" value="NZ_JAJEPV010000059.1"/>
</dbReference>
<dbReference type="Proteomes" id="UP001197795">
    <property type="component" value="Unassembled WGS sequence"/>
</dbReference>
<dbReference type="Gene3D" id="1.10.287.950">
    <property type="entry name" value="Methyl-accepting chemotaxis protein"/>
    <property type="match status" value="2"/>
</dbReference>
<comment type="caution">
    <text evidence="1">The sequence shown here is derived from an EMBL/GenBank/DDBJ whole genome shotgun (WGS) entry which is preliminary data.</text>
</comment>
<evidence type="ECO:0000313" key="1">
    <source>
        <dbReference type="EMBL" id="MCC2121113.1"/>
    </source>
</evidence>
<gene>
    <name evidence="1" type="ORF">LKD75_16245</name>
</gene>
<proteinExistence type="predicted"/>
<dbReference type="SUPFAM" id="SSF101967">
    <property type="entry name" value="Adhesin YadA, collagen-binding domain"/>
    <property type="match status" value="1"/>
</dbReference>
<evidence type="ECO:0008006" key="3">
    <source>
        <dbReference type="Google" id="ProtNLM"/>
    </source>
</evidence>
<dbReference type="EMBL" id="JAJEPV010000059">
    <property type="protein sequence ID" value="MCC2121113.1"/>
    <property type="molecule type" value="Genomic_DNA"/>
</dbReference>
<evidence type="ECO:0000313" key="2">
    <source>
        <dbReference type="Proteomes" id="UP001197795"/>
    </source>
</evidence>